<dbReference type="Pfam" id="PF13365">
    <property type="entry name" value="Trypsin_2"/>
    <property type="match status" value="1"/>
</dbReference>
<evidence type="ECO:0000313" key="4">
    <source>
        <dbReference type="EMBL" id="NYE48584.1"/>
    </source>
</evidence>
<organism evidence="4 5">
    <name type="scientific">Spinactinospora alkalitolerans</name>
    <dbReference type="NCBI Taxonomy" id="687207"/>
    <lineage>
        <taxon>Bacteria</taxon>
        <taxon>Bacillati</taxon>
        <taxon>Actinomycetota</taxon>
        <taxon>Actinomycetes</taxon>
        <taxon>Streptosporangiales</taxon>
        <taxon>Nocardiopsidaceae</taxon>
        <taxon>Spinactinospora</taxon>
    </lineage>
</organism>
<feature type="domain" description="vWA-MoxR associated protein C-terminal" evidence="3">
    <location>
        <begin position="490"/>
        <end position="727"/>
    </location>
</feature>
<dbReference type="InterPro" id="IPR045431">
    <property type="entry name" value="EAD2"/>
</dbReference>
<accession>A0A852U375</accession>
<dbReference type="InterPro" id="IPR043504">
    <property type="entry name" value="Peptidase_S1_PA_chymotrypsin"/>
</dbReference>
<dbReference type="Pfam" id="PF20028">
    <property type="entry name" value="VMAP-C"/>
    <property type="match status" value="1"/>
</dbReference>
<evidence type="ECO:0000313" key="5">
    <source>
        <dbReference type="Proteomes" id="UP000589036"/>
    </source>
</evidence>
<dbReference type="InterPro" id="IPR009003">
    <property type="entry name" value="Peptidase_S1_PA"/>
</dbReference>
<evidence type="ECO:0008006" key="6">
    <source>
        <dbReference type="Google" id="ProtNLM"/>
    </source>
</evidence>
<protein>
    <recommendedName>
        <fullName evidence="6">Serine protease</fullName>
    </recommendedName>
</protein>
<name>A0A852U375_9ACTN</name>
<proteinExistence type="predicted"/>
<gene>
    <name evidence="4" type="ORF">HDA32_003704</name>
</gene>
<evidence type="ECO:0000259" key="3">
    <source>
        <dbReference type="Pfam" id="PF20028"/>
    </source>
</evidence>
<dbReference type="Pfam" id="PF19956">
    <property type="entry name" value="EAD2"/>
    <property type="match status" value="1"/>
</dbReference>
<evidence type="ECO:0000259" key="1">
    <source>
        <dbReference type="Pfam" id="PF19916"/>
    </source>
</evidence>
<keyword evidence="5" id="KW-1185">Reference proteome</keyword>
<reference evidence="4 5" key="1">
    <citation type="submission" date="2020-07" db="EMBL/GenBank/DDBJ databases">
        <title>Sequencing the genomes of 1000 actinobacteria strains.</title>
        <authorList>
            <person name="Klenk H.-P."/>
        </authorList>
    </citation>
    <scope>NUCLEOTIDE SEQUENCE [LARGE SCALE GENOMIC DNA]</scope>
    <source>
        <strain evidence="4 5">CXB654</strain>
    </source>
</reference>
<dbReference type="SUPFAM" id="SSF50494">
    <property type="entry name" value="Trypsin-like serine proteases"/>
    <property type="match status" value="1"/>
</dbReference>
<dbReference type="Proteomes" id="UP000589036">
    <property type="component" value="Unassembled WGS sequence"/>
</dbReference>
<dbReference type="RefSeq" id="WP_179644344.1">
    <property type="nucleotide sequence ID" value="NZ_BAAAYY010000036.1"/>
</dbReference>
<evidence type="ECO:0000259" key="2">
    <source>
        <dbReference type="Pfam" id="PF19956"/>
    </source>
</evidence>
<dbReference type="Pfam" id="PF19916">
    <property type="entry name" value="VMAP-M0"/>
    <property type="match status" value="1"/>
</dbReference>
<dbReference type="AlphaFoldDB" id="A0A852U375"/>
<feature type="domain" description="vWA-MoxR associated protein middle region 0" evidence="1">
    <location>
        <begin position="330"/>
        <end position="449"/>
    </location>
</feature>
<dbReference type="InterPro" id="IPR045450">
    <property type="entry name" value="VMAP_C"/>
</dbReference>
<dbReference type="Gene3D" id="2.40.10.10">
    <property type="entry name" value="Trypsin-like serine proteases"/>
    <property type="match status" value="2"/>
</dbReference>
<feature type="domain" description="Effector-associated" evidence="2">
    <location>
        <begin position="245"/>
        <end position="321"/>
    </location>
</feature>
<dbReference type="EMBL" id="JACCCC010000001">
    <property type="protein sequence ID" value="NYE48584.1"/>
    <property type="molecule type" value="Genomic_DNA"/>
</dbReference>
<sequence>MSASPRTSPAWAVRVLRPDGKEVAGSGVLIAGDQILTCAHVVNAALRPRSAQARTVPWPHPSEDEAVLIDSPSVHAGWRARASVVPGAWFVDSSPWDIAVLRLEHPAPDVFGPAPLHCCGDPDRREVDVCGYPGRGEGAVWSYNRMHDKGGARPGYIQLESRTGSGAAISRGYSGAGVREARTGAVIGLATTSYTDPGSKLGFMLPLELIRDAWPGLRDLLAPATGADGGDGGHGSPIEAVCLELARITALAGASDRARLVRMVNRNLPRPLDAAPAPDMRAHLFDIVEECWQAQGGRYALRRAVSFLFPDSPAHELLNRLSAPTTDRLFSADAEQRVKELLSGLDFPSLRDVFSIAAAKAGADIHAVGFPDAWGAFRLLLDCMADHGVPPYLLFAQMVLDELTEGDAVGAGAAGGPAGAHRVDRLRDWISGQADLLEAAGVTDVMERLEELRSARKPGRDHLPLYLIFQIETEEEGAGDIATAPCALTPWRQTNPVRWEPQPMATESLSVADLARRVPELITQADTGWAHHFDRDLVLEFALSRDLMGLDVDLWPLTIADGMPTVPIGIEYDVVVRGLERQLAPLRKRSRRWRTLAGPGPAGSGRTPPIHWIPERGYRDDRELMARLMRDRDSVAGVLSAPPHHDRGRKELFATLYAGISVLIWDREHRSGPAFRDFLKGMIGASGHDGIFTLKKSIRDLRLEAFSVDSQEDDAPGRDISLFWDDPDRPLQTGVRLSEPA</sequence>
<comment type="caution">
    <text evidence="4">The sequence shown here is derived from an EMBL/GenBank/DDBJ whole genome shotgun (WGS) entry which is preliminary data.</text>
</comment>
<dbReference type="InterPro" id="IPR045555">
    <property type="entry name" value="VMAP-M0"/>
</dbReference>